<proteinExistence type="predicted"/>
<dbReference type="EMBL" id="WJIE01000004">
    <property type="protein sequence ID" value="MRG93375.1"/>
    <property type="molecule type" value="Genomic_DNA"/>
</dbReference>
<dbReference type="GO" id="GO:0016987">
    <property type="term" value="F:sigma factor activity"/>
    <property type="evidence" value="ECO:0007669"/>
    <property type="project" value="UniProtKB-KW"/>
</dbReference>
<sequence>MLRFFKKSSSPTNFGGVTRNSARTPLAQAQADLYKSTVRLLRRRLRRLGVSPEDAREIVQHAFEIALPRWHEVQDASEGRRRAWIERITWHLGQNFLRLARHEYEELGHRGLARARAPGSDLDERANAARLVDAALSIMLDEERALFVAYFLEDMTLDELAQHYGVSRGKLFHRLAALARAARIRIGSPPR</sequence>
<evidence type="ECO:0000259" key="6">
    <source>
        <dbReference type="Pfam" id="PF04542"/>
    </source>
</evidence>
<gene>
    <name evidence="8" type="ORF">GF068_15855</name>
</gene>
<protein>
    <submittedName>
        <fullName evidence="8">Sigma-70 family RNA polymerase sigma factor</fullName>
    </submittedName>
</protein>
<dbReference type="SUPFAM" id="SSF88946">
    <property type="entry name" value="Sigma2 domain of RNA polymerase sigma factors"/>
    <property type="match status" value="1"/>
</dbReference>
<dbReference type="InterPro" id="IPR036388">
    <property type="entry name" value="WH-like_DNA-bd_sf"/>
</dbReference>
<reference evidence="8 9" key="1">
    <citation type="submission" date="2019-10" db="EMBL/GenBank/DDBJ databases">
        <title>A soil myxobacterium in the family Polyangiaceae.</title>
        <authorList>
            <person name="Li Y."/>
            <person name="Wang J."/>
        </authorList>
    </citation>
    <scope>NUCLEOTIDE SEQUENCE [LARGE SCALE GENOMIC DNA]</scope>
    <source>
        <strain evidence="8 9">DSM 14734</strain>
    </source>
</reference>
<dbReference type="Gene3D" id="1.10.10.10">
    <property type="entry name" value="Winged helix-like DNA-binding domain superfamily/Winged helix DNA-binding domain"/>
    <property type="match status" value="1"/>
</dbReference>
<name>A0A6N7PSZ0_9BACT</name>
<evidence type="ECO:0000256" key="1">
    <source>
        <dbReference type="ARBA" id="ARBA00023015"/>
    </source>
</evidence>
<feature type="domain" description="RNA polymerase sigma-70 region 2" evidence="6">
    <location>
        <begin position="33"/>
        <end position="100"/>
    </location>
</feature>
<dbReference type="SUPFAM" id="SSF88659">
    <property type="entry name" value="Sigma3 and sigma4 domains of RNA polymerase sigma factors"/>
    <property type="match status" value="1"/>
</dbReference>
<keyword evidence="3" id="KW-0238">DNA-binding</keyword>
<evidence type="ECO:0000256" key="4">
    <source>
        <dbReference type="ARBA" id="ARBA00023163"/>
    </source>
</evidence>
<dbReference type="InterPro" id="IPR007627">
    <property type="entry name" value="RNA_pol_sigma70_r2"/>
</dbReference>
<dbReference type="Pfam" id="PF04542">
    <property type="entry name" value="Sigma70_r2"/>
    <property type="match status" value="1"/>
</dbReference>
<dbReference type="Gene3D" id="1.10.1740.10">
    <property type="match status" value="1"/>
</dbReference>
<feature type="region of interest" description="Disordered" evidence="5">
    <location>
        <begin position="1"/>
        <end position="21"/>
    </location>
</feature>
<dbReference type="InterPro" id="IPR014284">
    <property type="entry name" value="RNA_pol_sigma-70_dom"/>
</dbReference>
<evidence type="ECO:0000256" key="2">
    <source>
        <dbReference type="ARBA" id="ARBA00023082"/>
    </source>
</evidence>
<dbReference type="InterPro" id="IPR013325">
    <property type="entry name" value="RNA_pol_sigma_r2"/>
</dbReference>
<dbReference type="InterPro" id="IPR013324">
    <property type="entry name" value="RNA_pol_sigma_r3/r4-like"/>
</dbReference>
<evidence type="ECO:0000256" key="3">
    <source>
        <dbReference type="ARBA" id="ARBA00023125"/>
    </source>
</evidence>
<dbReference type="GO" id="GO:0003677">
    <property type="term" value="F:DNA binding"/>
    <property type="evidence" value="ECO:0007669"/>
    <property type="project" value="UniProtKB-KW"/>
</dbReference>
<dbReference type="AlphaFoldDB" id="A0A6N7PSZ0"/>
<feature type="compositionally biased region" description="Polar residues" evidence="5">
    <location>
        <begin position="7"/>
        <end position="21"/>
    </location>
</feature>
<keyword evidence="2" id="KW-0731">Sigma factor</keyword>
<evidence type="ECO:0000256" key="5">
    <source>
        <dbReference type="SAM" id="MobiDB-lite"/>
    </source>
</evidence>
<keyword evidence="4" id="KW-0804">Transcription</keyword>
<keyword evidence="9" id="KW-1185">Reference proteome</keyword>
<organism evidence="8 9">
    <name type="scientific">Polyangium spumosum</name>
    <dbReference type="NCBI Taxonomy" id="889282"/>
    <lineage>
        <taxon>Bacteria</taxon>
        <taxon>Pseudomonadati</taxon>
        <taxon>Myxococcota</taxon>
        <taxon>Polyangia</taxon>
        <taxon>Polyangiales</taxon>
        <taxon>Polyangiaceae</taxon>
        <taxon>Polyangium</taxon>
    </lineage>
</organism>
<evidence type="ECO:0000259" key="7">
    <source>
        <dbReference type="Pfam" id="PF04545"/>
    </source>
</evidence>
<evidence type="ECO:0000313" key="9">
    <source>
        <dbReference type="Proteomes" id="UP000440224"/>
    </source>
</evidence>
<dbReference type="Pfam" id="PF04545">
    <property type="entry name" value="Sigma70_r4"/>
    <property type="match status" value="1"/>
</dbReference>
<feature type="domain" description="RNA polymerase sigma-70 region 4" evidence="7">
    <location>
        <begin position="135"/>
        <end position="169"/>
    </location>
</feature>
<keyword evidence="1" id="KW-0805">Transcription regulation</keyword>
<accession>A0A6N7PSZ0</accession>
<dbReference type="NCBIfam" id="TIGR02937">
    <property type="entry name" value="sigma70-ECF"/>
    <property type="match status" value="1"/>
</dbReference>
<dbReference type="InterPro" id="IPR007630">
    <property type="entry name" value="RNA_pol_sigma70_r4"/>
</dbReference>
<evidence type="ECO:0000313" key="8">
    <source>
        <dbReference type="EMBL" id="MRG93375.1"/>
    </source>
</evidence>
<dbReference type="Proteomes" id="UP000440224">
    <property type="component" value="Unassembled WGS sequence"/>
</dbReference>
<dbReference type="GO" id="GO:0006352">
    <property type="term" value="P:DNA-templated transcription initiation"/>
    <property type="evidence" value="ECO:0007669"/>
    <property type="project" value="InterPro"/>
</dbReference>
<comment type="caution">
    <text evidence="8">The sequence shown here is derived from an EMBL/GenBank/DDBJ whole genome shotgun (WGS) entry which is preliminary data.</text>
</comment>